<evidence type="ECO:0000313" key="3">
    <source>
        <dbReference type="Proteomes" id="UP001597215"/>
    </source>
</evidence>
<keyword evidence="1" id="KW-1133">Transmembrane helix</keyword>
<reference evidence="3" key="1">
    <citation type="journal article" date="2019" name="Int. J. Syst. Evol. Microbiol.">
        <title>The Global Catalogue of Microorganisms (GCM) 10K type strain sequencing project: providing services to taxonomists for standard genome sequencing and annotation.</title>
        <authorList>
            <consortium name="The Broad Institute Genomics Platform"/>
            <consortium name="The Broad Institute Genome Sequencing Center for Infectious Disease"/>
            <person name="Wu L."/>
            <person name="Ma J."/>
        </authorList>
    </citation>
    <scope>NUCLEOTIDE SEQUENCE [LARGE SCALE GENOMIC DNA]</scope>
    <source>
        <strain evidence="3">CGMCC 1.12449</strain>
    </source>
</reference>
<dbReference type="CDD" id="cd01324">
    <property type="entry name" value="cbb3_Oxidase_CcoQ"/>
    <property type="match status" value="1"/>
</dbReference>
<evidence type="ECO:0000256" key="1">
    <source>
        <dbReference type="SAM" id="Phobius"/>
    </source>
</evidence>
<proteinExistence type="predicted"/>
<feature type="transmembrane region" description="Helical" evidence="1">
    <location>
        <begin position="12"/>
        <end position="30"/>
    </location>
</feature>
<name>A0ABW4MBT7_9SPHN</name>
<gene>
    <name evidence="2" type="ORF">ACFSAG_03220</name>
</gene>
<dbReference type="EMBL" id="JBHUEL010000003">
    <property type="protein sequence ID" value="MFD1765853.1"/>
    <property type="molecule type" value="Genomic_DNA"/>
</dbReference>
<comment type="caution">
    <text evidence="2">The sequence shown here is derived from an EMBL/GenBank/DDBJ whole genome shotgun (WGS) entry which is preliminary data.</text>
</comment>
<evidence type="ECO:0000313" key="2">
    <source>
        <dbReference type="EMBL" id="MFD1765853.1"/>
    </source>
</evidence>
<dbReference type="RefSeq" id="WP_381511361.1">
    <property type="nucleotide sequence ID" value="NZ_JBHUEL010000003.1"/>
</dbReference>
<keyword evidence="1" id="KW-0812">Transmembrane</keyword>
<organism evidence="2 3">
    <name type="scientific">Sphingorhabdus buctiana</name>
    <dbReference type="NCBI Taxonomy" id="1508805"/>
    <lineage>
        <taxon>Bacteria</taxon>
        <taxon>Pseudomonadati</taxon>
        <taxon>Pseudomonadota</taxon>
        <taxon>Alphaproteobacteria</taxon>
        <taxon>Sphingomonadales</taxon>
        <taxon>Sphingomonadaceae</taxon>
        <taxon>Sphingorhabdus</taxon>
    </lineage>
</organism>
<sequence>MNYDTARHFADSWGLLFTVILFLGLVGWTFRKGASRHHEDAANMIFGDDDNG</sequence>
<accession>A0ABW4MBT7</accession>
<dbReference type="Pfam" id="PF05545">
    <property type="entry name" value="FixQ"/>
    <property type="match status" value="1"/>
</dbReference>
<keyword evidence="1" id="KW-0472">Membrane</keyword>
<keyword evidence="3" id="KW-1185">Reference proteome</keyword>
<dbReference type="InterPro" id="IPR008621">
    <property type="entry name" value="Cbb3-typ_cyt_oxidase_comp"/>
</dbReference>
<protein>
    <submittedName>
        <fullName evidence="2">Cbb3-type cytochrome c oxidase subunit 3</fullName>
    </submittedName>
</protein>
<dbReference type="Proteomes" id="UP001597215">
    <property type="component" value="Unassembled WGS sequence"/>
</dbReference>